<dbReference type="AlphaFoldDB" id="A0A087BME7"/>
<accession>A0A087BME7</accession>
<dbReference type="STRING" id="1693.BMIN_0086"/>
<dbReference type="EMBL" id="JGZD01000009">
    <property type="protein sequence ID" value="KFI72197.1"/>
    <property type="molecule type" value="Genomic_DNA"/>
</dbReference>
<keyword evidence="2" id="KW-0347">Helicase</keyword>
<dbReference type="Pfam" id="PF18741">
    <property type="entry name" value="MTES_1575"/>
    <property type="match status" value="1"/>
</dbReference>
<keyword evidence="2" id="KW-0067">ATP-binding</keyword>
<evidence type="ECO:0000313" key="3">
    <source>
        <dbReference type="Proteomes" id="UP000029014"/>
    </source>
</evidence>
<gene>
    <name evidence="2" type="ORF">BMIN_0086</name>
</gene>
<evidence type="ECO:0000259" key="1">
    <source>
        <dbReference type="Pfam" id="PF18741"/>
    </source>
</evidence>
<protein>
    <submittedName>
        <fullName evidence="2">DNA and RNA helicase related protein</fullName>
    </submittedName>
</protein>
<comment type="caution">
    <text evidence="2">The sequence shown here is derived from an EMBL/GenBank/DDBJ whole genome shotgun (WGS) entry which is preliminary data.</text>
</comment>
<keyword evidence="2" id="KW-0547">Nucleotide-binding</keyword>
<feature type="domain" description="Restriction endonuclease type II-like" evidence="1">
    <location>
        <begin position="1105"/>
        <end position="1197"/>
    </location>
</feature>
<keyword evidence="3" id="KW-1185">Reference proteome</keyword>
<evidence type="ECO:0000313" key="2">
    <source>
        <dbReference type="EMBL" id="KFI72197.1"/>
    </source>
</evidence>
<keyword evidence="2" id="KW-0378">Hydrolase</keyword>
<dbReference type="InterPro" id="IPR049468">
    <property type="entry name" value="Restrct_endonuc-II-like_dom"/>
</dbReference>
<dbReference type="eggNOG" id="COG1112">
    <property type="taxonomic scope" value="Bacteria"/>
</dbReference>
<dbReference type="RefSeq" id="WP_022860844.1">
    <property type="nucleotide sequence ID" value="NZ_JGZD01000009.1"/>
</dbReference>
<proteinExistence type="predicted"/>
<name>A0A087BME7_9BIFI</name>
<dbReference type="Proteomes" id="UP000029014">
    <property type="component" value="Unassembled WGS sequence"/>
</dbReference>
<sequence length="1209" mass="130458">MSAEHRTSLEDIRRWRADYREGLGPSPLDDIAKLPARMDVTHAHPSGIAQLFASGRAPLASLFRDPGTLRAAGRRLERVLDDCAAKERVGGISQVSLVVGVASWKGNSVPVLLYPVDVTRDAKGDCTDAVVSIVGPATLNHSFVSLMRQEHVDLDEDEVLGAARYGKNGPQTSAVFDSIVEAVGTTIVDFDVERHIILGCFMDASALYLSESRRLIESMSSGGTGNTVLDALSGDSDSVAALAGPALPNYSPFDADPHGEFAAGDVDNVIRYAADVAASGRSIMIDSADGSDTALQSAAIASRCVAEGRTVLYVSGVTERRRRFRRVMDRLDLGGLVLDLGGENLGREIDQQLIAAVGFQEGKATANFNRLADELVGVRSRLTRYLGDLHGTSNKWGISAYETMEHLAAVAALPSHPSTRVRLSPACAVALSGHLDEWSRRLSRAGELGEYRIGPDDTPWFGASVESEDQAVAVYRRVDDLLRITLPTMRAQIASTVQACGFPVPQTADEWGRQVTVLKNLRLVLNVFQPQIFERDIAAMIEATKPKEVRKAEGTTMGFWERRRRTKEAKGLLRAGAQIESLHKALIVVAKQARQWRELVPHGGWPVLPGKLDSIVAQADELSSGLTSLGSVLATTPAGGDLGSLTFVELEERLKSLHADQHALDTLPGRWALEREFETVGLSELVADLRERGIEPDEADGELRLSWWTTVFEDIVRSSAVISNQDGMAMQSASDRFAQVDAEHVQSIGPMVRQESVRRLCDLLFSHTKEANQLHTVLAGAGHVPFSTFRSGHPQMVSAAKPVLVATPATLVATTGLGPIADLVIVDAGAHMPSLELLSVLSRARQVVVVAHSATVTSPATLALMSLLPSVACAGHASCRDPRLSRFLEEHGYGELRHDPVCETSRGTVRLHRVEATGAPAMSTGLVESSQPEVDEVVRLITQRAKSFTVIPPGYVLTVVTLTTAFRDRLGAELKTLATRDKARTRFLRHVRIVDISEVCGSMGDDVILSLCYAKTAHGRLLQQFGSLEGDHGDRLLLDACALARRDLDITAAFGSEDLDESRLHQPGPRLLRRLLEWGESLTGDVDEAGPVVHPGEGNVLLADLAARLTARGVSAGVDYGCSGGMRIPLVVGLPGGRYTVAVMTDDAAFMGVQSTRVRHRTIIRELESLGWSVITVWSVAAFVNPDKEVDRIITRLGEVSGRESSGSR</sequence>
<dbReference type="GO" id="GO:0004386">
    <property type="term" value="F:helicase activity"/>
    <property type="evidence" value="ECO:0007669"/>
    <property type="project" value="UniProtKB-KW"/>
</dbReference>
<reference evidence="2 3" key="1">
    <citation type="submission" date="2014-03" db="EMBL/GenBank/DDBJ databases">
        <title>Genomics of Bifidobacteria.</title>
        <authorList>
            <person name="Ventura M."/>
            <person name="Milani C."/>
            <person name="Lugli G.A."/>
        </authorList>
    </citation>
    <scope>NUCLEOTIDE SEQUENCE [LARGE SCALE GENOMIC DNA]</scope>
    <source>
        <strain evidence="2 3">LMG 11592</strain>
    </source>
</reference>
<organism evidence="2 3">
    <name type="scientific">Bifidobacterium minimum</name>
    <dbReference type="NCBI Taxonomy" id="1693"/>
    <lineage>
        <taxon>Bacteria</taxon>
        <taxon>Bacillati</taxon>
        <taxon>Actinomycetota</taxon>
        <taxon>Actinomycetes</taxon>
        <taxon>Bifidobacteriales</taxon>
        <taxon>Bifidobacteriaceae</taxon>
        <taxon>Bifidobacterium</taxon>
    </lineage>
</organism>